<keyword evidence="2" id="KW-1185">Reference proteome</keyword>
<dbReference type="EMBL" id="JADBDY010000001">
    <property type="protein sequence ID" value="MBE1458298.1"/>
    <property type="molecule type" value="Genomic_DNA"/>
</dbReference>
<gene>
    <name evidence="1" type="ORF">H4W79_002512</name>
</gene>
<protein>
    <submittedName>
        <fullName evidence="1">Uncharacterized protein</fullName>
    </submittedName>
</protein>
<evidence type="ECO:0000313" key="2">
    <source>
        <dbReference type="Proteomes" id="UP000598217"/>
    </source>
</evidence>
<evidence type="ECO:0000313" key="1">
    <source>
        <dbReference type="EMBL" id="MBE1458298.1"/>
    </source>
</evidence>
<dbReference type="RefSeq" id="WP_191269975.1">
    <property type="nucleotide sequence ID" value="NZ_BMXJ01000003.1"/>
</dbReference>
<proteinExistence type="predicted"/>
<reference evidence="1 2" key="1">
    <citation type="submission" date="2020-10" db="EMBL/GenBank/DDBJ databases">
        <title>Sequencing the genomes of 1000 actinobacteria strains.</title>
        <authorList>
            <person name="Klenk H.-P."/>
        </authorList>
    </citation>
    <scope>NUCLEOTIDE SEQUENCE [LARGE SCALE GENOMIC DNA]</scope>
    <source>
        <strain evidence="1 2">DSM 45157</strain>
    </source>
</reference>
<comment type="caution">
    <text evidence="1">The sequence shown here is derived from an EMBL/GenBank/DDBJ whole genome shotgun (WGS) entry which is preliminary data.</text>
</comment>
<accession>A0ABR9HGZ0</accession>
<sequence>MIDILPTIQGVIDGLTANGMTAFIAAIPALFRRASRAELDQVTDAAVRYDTATTDTGRTDALGDLRVLMSSYLTRYPEDAIAFETWGKAGIVIENHAPNQGQQGIFNGGTFTNNNA</sequence>
<name>A0ABR9HGZ0_9ACTN</name>
<dbReference type="Proteomes" id="UP000598217">
    <property type="component" value="Unassembled WGS sequence"/>
</dbReference>
<organism evidence="1 2">
    <name type="scientific">Nocardiopsis terrae</name>
    <dbReference type="NCBI Taxonomy" id="372655"/>
    <lineage>
        <taxon>Bacteria</taxon>
        <taxon>Bacillati</taxon>
        <taxon>Actinomycetota</taxon>
        <taxon>Actinomycetes</taxon>
        <taxon>Streptosporangiales</taxon>
        <taxon>Nocardiopsidaceae</taxon>
        <taxon>Nocardiopsis</taxon>
    </lineage>
</organism>